<keyword evidence="3" id="KW-0378">Hydrolase</keyword>
<evidence type="ECO:0000313" key="4">
    <source>
        <dbReference type="Proteomes" id="UP000321926"/>
    </source>
</evidence>
<accession>A0A5C8K645</accession>
<organism evidence="3 4">
    <name type="scientific">Pontibacter qinzhouensis</name>
    <dbReference type="NCBI Taxonomy" id="2603253"/>
    <lineage>
        <taxon>Bacteria</taxon>
        <taxon>Pseudomonadati</taxon>
        <taxon>Bacteroidota</taxon>
        <taxon>Cytophagia</taxon>
        <taxon>Cytophagales</taxon>
        <taxon>Hymenobacteraceae</taxon>
        <taxon>Pontibacter</taxon>
    </lineage>
</organism>
<proteinExistence type="predicted"/>
<keyword evidence="4" id="KW-1185">Reference proteome</keyword>
<dbReference type="OrthoDB" id="231241at2"/>
<feature type="domain" description="Glycoside hydrolase family 65 C-terminal" evidence="1">
    <location>
        <begin position="442"/>
        <end position="498"/>
    </location>
</feature>
<dbReference type="GO" id="GO:0005975">
    <property type="term" value="P:carbohydrate metabolic process"/>
    <property type="evidence" value="ECO:0007669"/>
    <property type="project" value="InterPro"/>
</dbReference>
<evidence type="ECO:0000259" key="2">
    <source>
        <dbReference type="Pfam" id="PF22422"/>
    </source>
</evidence>
<dbReference type="InterPro" id="IPR054491">
    <property type="entry name" value="MGH1-like_GH"/>
</dbReference>
<protein>
    <submittedName>
        <fullName evidence="3">Glycoside hydrolase</fullName>
    </submittedName>
</protein>
<gene>
    <name evidence="3" type="ORF">FVR03_10260</name>
</gene>
<dbReference type="EMBL" id="VRTY01000032">
    <property type="protein sequence ID" value="TXK46801.1"/>
    <property type="molecule type" value="Genomic_DNA"/>
</dbReference>
<comment type="caution">
    <text evidence="3">The sequence shown here is derived from an EMBL/GenBank/DDBJ whole genome shotgun (WGS) entry which is preliminary data.</text>
</comment>
<evidence type="ECO:0000259" key="1">
    <source>
        <dbReference type="Pfam" id="PF03633"/>
    </source>
</evidence>
<name>A0A5C8K645_9BACT</name>
<dbReference type="GO" id="GO:0016787">
    <property type="term" value="F:hydrolase activity"/>
    <property type="evidence" value="ECO:0007669"/>
    <property type="project" value="UniProtKB-KW"/>
</dbReference>
<dbReference type="InterPro" id="IPR005194">
    <property type="entry name" value="Glyco_hydro_65_C"/>
</dbReference>
<dbReference type="Gene3D" id="1.50.10.10">
    <property type="match status" value="1"/>
</dbReference>
<reference evidence="3 4" key="1">
    <citation type="submission" date="2019-08" db="EMBL/GenBank/DDBJ databases">
        <authorList>
            <person name="Shi S."/>
        </authorList>
    </citation>
    <scope>NUCLEOTIDE SEQUENCE [LARGE SCALE GENOMIC DNA]</scope>
    <source>
        <strain evidence="3 4">GY10130</strain>
    </source>
</reference>
<dbReference type="InterPro" id="IPR008928">
    <property type="entry name" value="6-hairpin_glycosidase_sf"/>
</dbReference>
<evidence type="ECO:0000313" key="3">
    <source>
        <dbReference type="EMBL" id="TXK46801.1"/>
    </source>
</evidence>
<dbReference type="Proteomes" id="UP000321926">
    <property type="component" value="Unassembled WGS sequence"/>
</dbReference>
<dbReference type="InterPro" id="IPR012341">
    <property type="entry name" value="6hp_glycosidase-like_sf"/>
</dbReference>
<dbReference type="Pfam" id="PF22422">
    <property type="entry name" value="MGH1-like_GH"/>
    <property type="match status" value="1"/>
</dbReference>
<sequence length="515" mass="59664">MVGLLAMVKTCSDSDALQPNERVLQGDKLDQYVTYFNQMEPEDVVNYVPNAQAASWMKQNVPLFECPDSVLEKNYYYRWWSFRKHLKETPDGFVFTEFITPVSHAGIHNTISCALSHHVYEGRWLHNQEYLNQYVNFWFETEKKLDRSKYYKFSSWVGDAAYNRFLVNQDSAHVLALLDDFVEDFKTWEETNDYGKNLFWQFDVRDGMEESVSGSRKEKNARPTISSYMFGYANAIANLATMAGKPELATEYRQKAATIKASVQEHLWDEQDKFFKTRHEDGQLNRAREAIGYVPWYFNLPDDSPAFAHAWEQIRDSAGFAAPWGLTTAERREPTFRTRGSGHGCEWDGALWPFATTQTLKGLANLLNDYSNHTMTKQDYYDALHTYAKSHQKNGKPYLGEYQDEKTGYWLKGDNPRSSYYNHSGYTDLIINDLVGLKPQPGNSLEVQPLIPEGQWDWFCLDNVLYHNQIVTILWDKTGEKYGKGKGFRIFVDGKEIHHSRDLKQAVAKLPVKKS</sequence>
<dbReference type="Pfam" id="PF03633">
    <property type="entry name" value="Glyco_hydro_65C"/>
    <property type="match status" value="1"/>
</dbReference>
<dbReference type="SUPFAM" id="SSF48208">
    <property type="entry name" value="Six-hairpin glycosidases"/>
    <property type="match status" value="1"/>
</dbReference>
<dbReference type="AlphaFoldDB" id="A0A5C8K645"/>
<feature type="domain" description="Mannosylglycerate hydrolase MGH1-like glycoside hydrolase" evidence="2">
    <location>
        <begin position="109"/>
        <end position="424"/>
    </location>
</feature>